<protein>
    <submittedName>
        <fullName evidence="1">Uncharacterized protein</fullName>
    </submittedName>
</protein>
<name>A0A7I8K0M0_SPIIN</name>
<dbReference type="InterPro" id="IPR040414">
    <property type="entry name" value="CID1/CID2"/>
</dbReference>
<keyword evidence="2" id="KW-1185">Reference proteome</keyword>
<dbReference type="Proteomes" id="UP000663760">
    <property type="component" value="Chromosome 1"/>
</dbReference>
<dbReference type="OrthoDB" id="1918588at2759"/>
<reference evidence="1" key="1">
    <citation type="submission" date="2020-02" db="EMBL/GenBank/DDBJ databases">
        <authorList>
            <person name="Scholz U."/>
            <person name="Mascher M."/>
            <person name="Fiebig A."/>
        </authorList>
    </citation>
    <scope>NUCLEOTIDE SEQUENCE</scope>
</reference>
<evidence type="ECO:0000313" key="1">
    <source>
        <dbReference type="EMBL" id="CAA7389336.1"/>
    </source>
</evidence>
<proteinExistence type="predicted"/>
<dbReference type="AlphaFoldDB" id="A0A7I8K0M0"/>
<dbReference type="PANTHER" id="PTHR33790:SF1">
    <property type="entry name" value="PROTEIN EARLY RESPONSIVE TO DEHYDRATION 15"/>
    <property type="match status" value="1"/>
</dbReference>
<organism evidence="1 2">
    <name type="scientific">Spirodela intermedia</name>
    <name type="common">Intermediate duckweed</name>
    <dbReference type="NCBI Taxonomy" id="51605"/>
    <lineage>
        <taxon>Eukaryota</taxon>
        <taxon>Viridiplantae</taxon>
        <taxon>Streptophyta</taxon>
        <taxon>Embryophyta</taxon>
        <taxon>Tracheophyta</taxon>
        <taxon>Spermatophyta</taxon>
        <taxon>Magnoliopsida</taxon>
        <taxon>Liliopsida</taxon>
        <taxon>Araceae</taxon>
        <taxon>Lemnoideae</taxon>
        <taxon>Spirodela</taxon>
    </lineage>
</organism>
<dbReference type="EMBL" id="LR746264">
    <property type="protein sequence ID" value="CAA7389336.1"/>
    <property type="molecule type" value="Genomic_DNA"/>
</dbReference>
<sequence length="141" mass="16400">MEVISDRPASALNPDAPLFVPMAYRAVEDFSDEWWDLVKSTAWFRDYWLRECFLEEAEARDGAGFIDEDDEGSSLPEIYDIFEGYQRQGEDGEKGQGREMVSWGAEKWRGMRCLPRTPSYTEKVPRIVKMKPSPRTIQQPR</sequence>
<gene>
    <name evidence="1" type="ORF">SI8410_01001404</name>
</gene>
<dbReference type="PANTHER" id="PTHR33790">
    <property type="entry name" value="OS05G0344200 PROTEIN"/>
    <property type="match status" value="1"/>
</dbReference>
<accession>A0A7I8K0M0</accession>
<evidence type="ECO:0000313" key="2">
    <source>
        <dbReference type="Proteomes" id="UP000663760"/>
    </source>
</evidence>